<sequence>MSGAATRRAMVAALAATAALWPAGTQARPAAPASCAAGRPASAAVAQRLRDVLATRRARFEHTLDGVTPASRRAAGAQYATAVEAYVYGFPIIMVRRTIARFPRNLMVSISRLAGASTRSIVAPNHDTLYSIGQLDLTAGPIVIQTAPTGGRYSVLQLTDGFTNAAAYLGDGAAAATGETAVVVPPGYAGDLPAEVRVIRPATRLLWLLGRTLATADPADQAAATALLRGYSVTPLADWLAGARNAPLTLADFPAAQDPVVAPTGLAFFDELGADLGADPPPAPDACAIRAFATVGIGAGRTPSTLPTGTTATALRAAAADGRAVIDALVGAVAPGRHGAWTRTPTDIARFGTDYVGRAVVARVGLGANTVDKALYPNTRTDDRGRALNGAHVYRVHFAPGQLPPVRPFWSLTLYDRNVLFYDNPLDRYAIGDRTQGLRRDADGGLTILVSHADPGAARRSNWLPAPSGPFSLYLRLYEPAAAARSGAWRPPDVVRVR</sequence>
<name>A0A5B8U0L5_9ACTN</name>
<dbReference type="AlphaFoldDB" id="A0A5B8U0L5"/>
<evidence type="ECO:0000256" key="1">
    <source>
        <dbReference type="SAM" id="SignalP"/>
    </source>
</evidence>
<accession>A0A5B8U0L5</accession>
<dbReference type="OrthoDB" id="40820at2"/>
<feature type="domain" description="DUF1214" evidence="2">
    <location>
        <begin position="374"/>
        <end position="481"/>
    </location>
</feature>
<gene>
    <name evidence="4" type="ORF">FSW04_02285</name>
</gene>
<evidence type="ECO:0000313" key="4">
    <source>
        <dbReference type="EMBL" id="QEC46521.1"/>
    </source>
</evidence>
<feature type="chain" id="PRO_5022686444" evidence="1">
    <location>
        <begin position="28"/>
        <end position="498"/>
    </location>
</feature>
<evidence type="ECO:0000259" key="2">
    <source>
        <dbReference type="Pfam" id="PF06742"/>
    </source>
</evidence>
<reference evidence="4 5" key="1">
    <citation type="journal article" date="2018" name="J. Microbiol.">
        <title>Baekduia soli gen. nov., sp. nov., a novel bacterium isolated from the soil of Baekdu Mountain and proposal of a novel family name, Baekduiaceae fam. nov.</title>
        <authorList>
            <person name="An D.S."/>
            <person name="Siddiqi M.Z."/>
            <person name="Kim K.H."/>
            <person name="Yu H.S."/>
            <person name="Im W.T."/>
        </authorList>
    </citation>
    <scope>NUCLEOTIDE SEQUENCE [LARGE SCALE GENOMIC DNA]</scope>
    <source>
        <strain evidence="4 5">BR7-21</strain>
    </source>
</reference>
<protein>
    <submittedName>
        <fullName evidence="4">DUF1254 domain-containing protein</fullName>
    </submittedName>
</protein>
<keyword evidence="1" id="KW-0732">Signal</keyword>
<dbReference type="KEGG" id="bsol:FSW04_02285"/>
<dbReference type="Proteomes" id="UP000321805">
    <property type="component" value="Chromosome"/>
</dbReference>
<dbReference type="Gene3D" id="2.60.120.600">
    <property type="entry name" value="Domain of unknown function DUF1214, C-terminal domain"/>
    <property type="match status" value="1"/>
</dbReference>
<dbReference type="PROSITE" id="PS51318">
    <property type="entry name" value="TAT"/>
    <property type="match status" value="1"/>
</dbReference>
<evidence type="ECO:0000259" key="3">
    <source>
        <dbReference type="Pfam" id="PF06863"/>
    </source>
</evidence>
<feature type="domain" description="DUF1254" evidence="3">
    <location>
        <begin position="109"/>
        <end position="235"/>
    </location>
</feature>
<dbReference type="InterPro" id="IPR010679">
    <property type="entry name" value="DUF1254"/>
</dbReference>
<dbReference type="SUPFAM" id="SSF160935">
    <property type="entry name" value="VPA0735-like"/>
    <property type="match status" value="1"/>
</dbReference>
<dbReference type="InterPro" id="IPR037049">
    <property type="entry name" value="DUF1214_C_sf"/>
</dbReference>
<proteinExistence type="predicted"/>
<dbReference type="EMBL" id="CP042430">
    <property type="protein sequence ID" value="QEC46521.1"/>
    <property type="molecule type" value="Genomic_DNA"/>
</dbReference>
<dbReference type="Pfam" id="PF06742">
    <property type="entry name" value="DUF1214"/>
    <property type="match status" value="1"/>
</dbReference>
<dbReference type="InterPro" id="IPR037050">
    <property type="entry name" value="DUF1254_sf"/>
</dbReference>
<dbReference type="InterPro" id="IPR006311">
    <property type="entry name" value="TAT_signal"/>
</dbReference>
<dbReference type="PANTHER" id="PTHR36509:SF2">
    <property type="entry name" value="BLL3101 PROTEIN"/>
    <property type="match status" value="1"/>
</dbReference>
<feature type="signal peptide" evidence="1">
    <location>
        <begin position="1"/>
        <end position="27"/>
    </location>
</feature>
<dbReference type="InterPro" id="IPR010621">
    <property type="entry name" value="DUF1214"/>
</dbReference>
<keyword evidence="5" id="KW-1185">Reference proteome</keyword>
<organism evidence="4 5">
    <name type="scientific">Baekduia soli</name>
    <dbReference type="NCBI Taxonomy" id="496014"/>
    <lineage>
        <taxon>Bacteria</taxon>
        <taxon>Bacillati</taxon>
        <taxon>Actinomycetota</taxon>
        <taxon>Thermoleophilia</taxon>
        <taxon>Solirubrobacterales</taxon>
        <taxon>Baekduiaceae</taxon>
        <taxon>Baekduia</taxon>
    </lineage>
</organism>
<evidence type="ECO:0000313" key="5">
    <source>
        <dbReference type="Proteomes" id="UP000321805"/>
    </source>
</evidence>
<dbReference type="Pfam" id="PF06863">
    <property type="entry name" value="DUF1254"/>
    <property type="match status" value="1"/>
</dbReference>
<dbReference type="PANTHER" id="PTHR36509">
    <property type="entry name" value="BLL3101 PROTEIN"/>
    <property type="match status" value="1"/>
</dbReference>
<dbReference type="RefSeq" id="WP_146915818.1">
    <property type="nucleotide sequence ID" value="NZ_CP042430.1"/>
</dbReference>
<dbReference type="Gene3D" id="2.60.40.1610">
    <property type="entry name" value="Domain of unknown function DUF1254"/>
    <property type="match status" value="1"/>
</dbReference>